<dbReference type="Gene3D" id="2.30.30.1040">
    <property type="match status" value="1"/>
</dbReference>
<dbReference type="InterPro" id="IPR044835">
    <property type="entry name" value="ARF_plant"/>
</dbReference>
<evidence type="ECO:0000313" key="2">
    <source>
        <dbReference type="EMBL" id="KAF6160482.1"/>
    </source>
</evidence>
<reference evidence="2 3" key="1">
    <citation type="journal article" date="2020" name="IScience">
        <title>Genome Sequencing of the Endangered Kingdonia uniflora (Circaeasteraceae, Ranunculales) Reveals Potential Mechanisms of Evolutionary Specialization.</title>
        <authorList>
            <person name="Sun Y."/>
            <person name="Deng T."/>
            <person name="Zhang A."/>
            <person name="Moore M.J."/>
            <person name="Landis J.B."/>
            <person name="Lin N."/>
            <person name="Zhang H."/>
            <person name="Zhang X."/>
            <person name="Huang J."/>
            <person name="Zhang X."/>
            <person name="Sun H."/>
            <person name="Wang H."/>
        </authorList>
    </citation>
    <scope>NUCLEOTIDE SEQUENCE [LARGE SCALE GENOMIC DNA]</scope>
    <source>
        <strain evidence="2">TB1705</strain>
        <tissue evidence="2">Leaf</tissue>
    </source>
</reference>
<comment type="caution">
    <text evidence="2">The sequence shown here is derived from an EMBL/GenBank/DDBJ whole genome shotgun (WGS) entry which is preliminary data.</text>
</comment>
<dbReference type="GO" id="GO:0009725">
    <property type="term" value="P:response to hormone"/>
    <property type="evidence" value="ECO:0007669"/>
    <property type="project" value="InterPro"/>
</dbReference>
<gene>
    <name evidence="2" type="ORF">GIB67_019251</name>
</gene>
<accession>A0A7J7N0F5</accession>
<dbReference type="Pfam" id="PF06507">
    <property type="entry name" value="ARF_AD"/>
    <property type="match status" value="1"/>
</dbReference>
<dbReference type="GO" id="GO:0006355">
    <property type="term" value="P:regulation of DNA-templated transcription"/>
    <property type="evidence" value="ECO:0007669"/>
    <property type="project" value="InterPro"/>
</dbReference>
<keyword evidence="3" id="KW-1185">Reference proteome</keyword>
<sequence length="67" mass="7631">MRYRGNPAEFVIPYNKYVKSITHQVAICMRFKIKLENVDAAERRCSGVVTGAGDIDPFRWPEQNGDA</sequence>
<dbReference type="OrthoDB" id="1604947at2759"/>
<evidence type="ECO:0000313" key="3">
    <source>
        <dbReference type="Proteomes" id="UP000541444"/>
    </source>
</evidence>
<dbReference type="PANTHER" id="PTHR31384">
    <property type="entry name" value="AUXIN RESPONSE FACTOR 4-RELATED"/>
    <property type="match status" value="1"/>
</dbReference>
<dbReference type="AlphaFoldDB" id="A0A7J7N0F5"/>
<protein>
    <recommendedName>
        <fullName evidence="1">Auxin response factor domain-containing protein</fullName>
    </recommendedName>
</protein>
<dbReference type="GO" id="GO:0003677">
    <property type="term" value="F:DNA binding"/>
    <property type="evidence" value="ECO:0007669"/>
    <property type="project" value="InterPro"/>
</dbReference>
<dbReference type="InterPro" id="IPR010525">
    <property type="entry name" value="ARF_dom"/>
</dbReference>
<name>A0A7J7N0F5_9MAGN</name>
<feature type="domain" description="Auxin response factor" evidence="1">
    <location>
        <begin position="10"/>
        <end position="62"/>
    </location>
</feature>
<dbReference type="GO" id="GO:0005634">
    <property type="term" value="C:nucleus"/>
    <property type="evidence" value="ECO:0007669"/>
    <property type="project" value="InterPro"/>
</dbReference>
<proteinExistence type="predicted"/>
<evidence type="ECO:0000259" key="1">
    <source>
        <dbReference type="Pfam" id="PF06507"/>
    </source>
</evidence>
<dbReference type="EMBL" id="JACGCM010001165">
    <property type="protein sequence ID" value="KAF6160482.1"/>
    <property type="molecule type" value="Genomic_DNA"/>
</dbReference>
<organism evidence="2 3">
    <name type="scientific">Kingdonia uniflora</name>
    <dbReference type="NCBI Taxonomy" id="39325"/>
    <lineage>
        <taxon>Eukaryota</taxon>
        <taxon>Viridiplantae</taxon>
        <taxon>Streptophyta</taxon>
        <taxon>Embryophyta</taxon>
        <taxon>Tracheophyta</taxon>
        <taxon>Spermatophyta</taxon>
        <taxon>Magnoliopsida</taxon>
        <taxon>Ranunculales</taxon>
        <taxon>Circaeasteraceae</taxon>
        <taxon>Kingdonia</taxon>
    </lineage>
</organism>
<dbReference type="PANTHER" id="PTHR31384:SF102">
    <property type="entry name" value="AUXIN RESPONSE FACTOR 4"/>
    <property type="match status" value="1"/>
</dbReference>
<dbReference type="Proteomes" id="UP000541444">
    <property type="component" value="Unassembled WGS sequence"/>
</dbReference>